<evidence type="ECO:0000313" key="4">
    <source>
        <dbReference type="Proteomes" id="UP001143307"/>
    </source>
</evidence>
<dbReference type="Proteomes" id="UP001143307">
    <property type="component" value="Unassembled WGS sequence"/>
</dbReference>
<keyword evidence="4" id="KW-1185">Reference proteome</keyword>
<proteinExistence type="predicted"/>
<accession>A0ABT3SQ91</accession>
<evidence type="ECO:0000313" key="3">
    <source>
        <dbReference type="EMBL" id="MCX2972158.1"/>
    </source>
</evidence>
<sequence length="230" mass="24881">MIFFARYQGLSDPLRTERRVELIVLIFLVLLLLQFGWGSYRALFPPIPDPVRPMRDSLQVANVQGLSVVSPEQRAQIRQRPLFWASRAPVVLEPVKPEPEPKKANTAKPGKIENVKLAGVFGGGDTGGVIVISKGKKRRLAVGEELDGWKLQSVEAFSANFGSGDQQATLALSIVEISQAQASEGQVQPDGQALDSGKSPGAKSKSNRKSKKKTEVSGRLRLGGGNVDGR</sequence>
<comment type="caution">
    <text evidence="3">The sequence shown here is derived from an EMBL/GenBank/DDBJ whole genome shotgun (WGS) entry which is preliminary data.</text>
</comment>
<keyword evidence="2" id="KW-1133">Transmembrane helix</keyword>
<evidence type="ECO:0008006" key="5">
    <source>
        <dbReference type="Google" id="ProtNLM"/>
    </source>
</evidence>
<feature type="compositionally biased region" description="Gly residues" evidence="1">
    <location>
        <begin position="221"/>
        <end position="230"/>
    </location>
</feature>
<protein>
    <recommendedName>
        <fullName evidence="5">Type II secretion system protein GspC N-terminal domain-containing protein</fullName>
    </recommendedName>
</protein>
<gene>
    <name evidence="3" type="ORF">EYC87_00980</name>
</gene>
<feature type="transmembrane region" description="Helical" evidence="2">
    <location>
        <begin position="20"/>
        <end position="40"/>
    </location>
</feature>
<organism evidence="3 4">
    <name type="scientific">Candidatus Seongchinamella marina</name>
    <dbReference type="NCBI Taxonomy" id="2518990"/>
    <lineage>
        <taxon>Bacteria</taxon>
        <taxon>Pseudomonadati</taxon>
        <taxon>Pseudomonadota</taxon>
        <taxon>Gammaproteobacteria</taxon>
        <taxon>Cellvibrionales</taxon>
        <taxon>Halieaceae</taxon>
        <taxon>Seongchinamella</taxon>
    </lineage>
</organism>
<name>A0ABT3SQ91_9GAMM</name>
<keyword evidence="2" id="KW-0472">Membrane</keyword>
<keyword evidence="2" id="KW-0812">Transmembrane</keyword>
<feature type="region of interest" description="Disordered" evidence="1">
    <location>
        <begin position="181"/>
        <end position="230"/>
    </location>
</feature>
<evidence type="ECO:0000256" key="1">
    <source>
        <dbReference type="SAM" id="MobiDB-lite"/>
    </source>
</evidence>
<evidence type="ECO:0000256" key="2">
    <source>
        <dbReference type="SAM" id="Phobius"/>
    </source>
</evidence>
<dbReference type="EMBL" id="SHNP01000001">
    <property type="protein sequence ID" value="MCX2972158.1"/>
    <property type="molecule type" value="Genomic_DNA"/>
</dbReference>
<reference evidence="3" key="1">
    <citation type="submission" date="2019-02" db="EMBL/GenBank/DDBJ databases">
        <authorList>
            <person name="Li S.-H."/>
        </authorList>
    </citation>
    <scope>NUCLEOTIDE SEQUENCE</scope>
    <source>
        <strain evidence="3">IMCC8485</strain>
    </source>
</reference>
<dbReference type="RefSeq" id="WP_279251215.1">
    <property type="nucleotide sequence ID" value="NZ_SHNP01000001.1"/>
</dbReference>